<name>A0A1E1EYL0_9SPHN</name>
<accession>A0A1E1EYL0</accession>
<organism evidence="2 3">
    <name type="scientific">Sphingobium cloacae</name>
    <dbReference type="NCBI Taxonomy" id="120107"/>
    <lineage>
        <taxon>Bacteria</taxon>
        <taxon>Pseudomonadati</taxon>
        <taxon>Pseudomonadota</taxon>
        <taxon>Alphaproteobacteria</taxon>
        <taxon>Sphingomonadales</taxon>
        <taxon>Sphingomonadaceae</taxon>
        <taxon>Sphingobium</taxon>
    </lineage>
</organism>
<dbReference type="AlphaFoldDB" id="A0A1E1EYL0"/>
<protein>
    <submittedName>
        <fullName evidence="2">Beta-lactamase</fullName>
    </submittedName>
</protein>
<keyword evidence="3" id="KW-1185">Reference proteome</keyword>
<reference evidence="2 3" key="1">
    <citation type="submission" date="2016-10" db="EMBL/GenBank/DDBJ databases">
        <title>Complete Genome Sequence of the Nonylphenol-Degrading Bacterium Sphingobium cloacae JCM 10874T.</title>
        <authorList>
            <person name="Ootsuka M."/>
            <person name="Nishizawa T."/>
            <person name="Ohta H."/>
        </authorList>
    </citation>
    <scope>NUCLEOTIDE SEQUENCE [LARGE SCALE GENOMIC DNA]</scope>
    <source>
        <strain evidence="2 3">JCM 10874</strain>
    </source>
</reference>
<evidence type="ECO:0000313" key="3">
    <source>
        <dbReference type="Proteomes" id="UP000218272"/>
    </source>
</evidence>
<gene>
    <name evidence="2" type="ORF">SCLO_1003160</name>
</gene>
<evidence type="ECO:0000259" key="1">
    <source>
        <dbReference type="Pfam" id="PF13810"/>
    </source>
</evidence>
<feature type="domain" description="DUF4185" evidence="1">
    <location>
        <begin position="116"/>
        <end position="261"/>
    </location>
</feature>
<dbReference type="InterPro" id="IPR025442">
    <property type="entry name" value="DUF4185"/>
</dbReference>
<sequence length="425" mass="47249">MGIALAPAALAAAPFASNNAERVRAAQRRDDTILRLGGLGDGYKMSWAADDRQIIAVNDGPGWADPPQAFYNSRLWAAAGSPPDVSFTDLPGYPELNLSARPEDAPHYFGHGLLAARGRLYQFLSTLDRAEDRPRRWTGAKLIYSDDGGSNWRNRDGSSPVVWEDWDEQSRDRFTFFNEPDGCFSLLSILQMGRDYGANRDGYIYVYGTNGSVDGRMNELVLFRAPADRLPDRSAYEYYAGQRRGDARWTADIGQRKPVHVFPRGWVNYTNLFPGDLVVESWLPSVVFNEPLGLYMMANAGIGCAPDGTEFGKPSYFGIWVAATPWGPWRQIHEETAWTPGGDGEARAYAPQISPKWIAPDGKSFWIAWADLKGIHAFGRDEALLSSALEKAEGPAQNAAIQTEFLRRYMPGFSCNAQRVDLRMT</sequence>
<dbReference type="KEGG" id="sclo:SCLO_1003160"/>
<evidence type="ECO:0000313" key="2">
    <source>
        <dbReference type="EMBL" id="BAV63356.1"/>
    </source>
</evidence>
<proteinExistence type="predicted"/>
<dbReference type="Proteomes" id="UP000218272">
    <property type="component" value="Chromosome SCLO_1"/>
</dbReference>
<dbReference type="EMBL" id="AP017655">
    <property type="protein sequence ID" value="BAV63356.1"/>
    <property type="molecule type" value="Genomic_DNA"/>
</dbReference>
<dbReference type="Pfam" id="PF13810">
    <property type="entry name" value="DUF4185"/>
    <property type="match status" value="1"/>
</dbReference>
<dbReference type="CDD" id="cd15482">
    <property type="entry name" value="Sialidase_non-viral"/>
    <property type="match status" value="1"/>
</dbReference>